<feature type="transmembrane region" description="Helical" evidence="5">
    <location>
        <begin position="331"/>
        <end position="352"/>
    </location>
</feature>
<protein>
    <recommendedName>
        <fullName evidence="6">Major facilitator superfamily (MFS) profile domain-containing protein</fullName>
    </recommendedName>
</protein>
<evidence type="ECO:0000259" key="6">
    <source>
        <dbReference type="PROSITE" id="PS50850"/>
    </source>
</evidence>
<dbReference type="InterPro" id="IPR011701">
    <property type="entry name" value="MFS"/>
</dbReference>
<dbReference type="Proteomes" id="UP000696280">
    <property type="component" value="Unassembled WGS sequence"/>
</dbReference>
<feature type="transmembrane region" description="Helical" evidence="5">
    <location>
        <begin position="100"/>
        <end position="123"/>
    </location>
</feature>
<gene>
    <name evidence="7" type="ORF">HYFRA_00014117</name>
</gene>
<evidence type="ECO:0000256" key="1">
    <source>
        <dbReference type="ARBA" id="ARBA00004141"/>
    </source>
</evidence>
<dbReference type="Gene3D" id="1.20.1720.10">
    <property type="entry name" value="Multidrug resistance protein D"/>
    <property type="match status" value="1"/>
</dbReference>
<dbReference type="Pfam" id="PF07690">
    <property type="entry name" value="MFS_1"/>
    <property type="match status" value="1"/>
</dbReference>
<evidence type="ECO:0000256" key="5">
    <source>
        <dbReference type="SAM" id="Phobius"/>
    </source>
</evidence>
<feature type="transmembrane region" description="Helical" evidence="5">
    <location>
        <begin position="201"/>
        <end position="218"/>
    </location>
</feature>
<accession>A0A9N9L9M8</accession>
<feature type="transmembrane region" description="Helical" evidence="5">
    <location>
        <begin position="442"/>
        <end position="464"/>
    </location>
</feature>
<dbReference type="OrthoDB" id="4139357at2759"/>
<dbReference type="PRINTS" id="PR01036">
    <property type="entry name" value="TCRTETB"/>
</dbReference>
<keyword evidence="3 5" id="KW-1133">Transmembrane helix</keyword>
<dbReference type="EMBL" id="CAJVRL010000123">
    <property type="protein sequence ID" value="CAG8962009.1"/>
    <property type="molecule type" value="Genomic_DNA"/>
</dbReference>
<feature type="transmembrane region" description="Helical" evidence="5">
    <location>
        <begin position="364"/>
        <end position="392"/>
    </location>
</feature>
<dbReference type="InterPro" id="IPR036259">
    <property type="entry name" value="MFS_trans_sf"/>
</dbReference>
<sequence length="481" mass="52436">AIASQLQATTLQSFWASISFVLGVVISQPIYVTASDVFGRIQPLYVSMALFTIGCIVFAVANSMLVLIAGRLIQGLGAGGLDVLEEIILADITTLKERPLYLGAIAVAIATGSILGPIVGALFSEFSTWRWIGWVNLPIVGSAFVLAVCFLRLKPIPTPFCVKIKQLDWMGMALLTVGATATALPLSWADTMYPWSSWRTIVPLIIGLLTLLVFGIYERRPTNPVIPYRIFSNITAIVSLVTGLVHGLLLYTMLLYLPLFFQAVFLEAPLEAAKSTIPVCILAVVFSFIAPVTIEFTRRYRILLWLGWIFTSISFGLFCLVRHETSRVNTYLFQALLGVGIGTVFTGTQIPMQASVIHVDDTGLAVGMLVVFRLGGALIGLSISSTAFSSVFQKSIAPLLPLPEQLALLEDASQAISFIPVLRTLSLTAESMSGVIEAYEKAFRAVWIILTSLSIFGLSVSFFMKDLSLETEETGRQRFEN</sequence>
<organism evidence="7 8">
    <name type="scientific">Hymenoscyphus fraxineus</name>
    <dbReference type="NCBI Taxonomy" id="746836"/>
    <lineage>
        <taxon>Eukaryota</taxon>
        <taxon>Fungi</taxon>
        <taxon>Dikarya</taxon>
        <taxon>Ascomycota</taxon>
        <taxon>Pezizomycotina</taxon>
        <taxon>Leotiomycetes</taxon>
        <taxon>Helotiales</taxon>
        <taxon>Helotiaceae</taxon>
        <taxon>Hymenoscyphus</taxon>
    </lineage>
</organism>
<name>A0A9N9L9M8_9HELO</name>
<feature type="non-terminal residue" evidence="7">
    <location>
        <position position="1"/>
    </location>
</feature>
<dbReference type="GO" id="GO:0022857">
    <property type="term" value="F:transmembrane transporter activity"/>
    <property type="evidence" value="ECO:0007669"/>
    <property type="project" value="InterPro"/>
</dbReference>
<keyword evidence="8" id="KW-1185">Reference proteome</keyword>
<feature type="transmembrane region" description="Helical" evidence="5">
    <location>
        <begin position="12"/>
        <end position="32"/>
    </location>
</feature>
<feature type="transmembrane region" description="Helical" evidence="5">
    <location>
        <begin position="303"/>
        <end position="325"/>
    </location>
</feature>
<dbReference type="SUPFAM" id="SSF103473">
    <property type="entry name" value="MFS general substrate transporter"/>
    <property type="match status" value="1"/>
</dbReference>
<feature type="transmembrane region" description="Helical" evidence="5">
    <location>
        <begin position="172"/>
        <end position="189"/>
    </location>
</feature>
<reference evidence="7" key="1">
    <citation type="submission" date="2021-07" db="EMBL/GenBank/DDBJ databases">
        <authorList>
            <person name="Durling M."/>
        </authorList>
    </citation>
    <scope>NUCLEOTIDE SEQUENCE</scope>
</reference>
<feature type="transmembrane region" description="Helical" evidence="5">
    <location>
        <begin position="44"/>
        <end position="68"/>
    </location>
</feature>
<keyword evidence="2 5" id="KW-0812">Transmembrane</keyword>
<evidence type="ECO:0000313" key="7">
    <source>
        <dbReference type="EMBL" id="CAG8962009.1"/>
    </source>
</evidence>
<evidence type="ECO:0000256" key="3">
    <source>
        <dbReference type="ARBA" id="ARBA00022989"/>
    </source>
</evidence>
<dbReference type="GO" id="GO:0005886">
    <property type="term" value="C:plasma membrane"/>
    <property type="evidence" value="ECO:0007669"/>
    <property type="project" value="TreeGrafter"/>
</dbReference>
<keyword evidence="4 5" id="KW-0472">Membrane</keyword>
<feature type="transmembrane region" description="Helical" evidence="5">
    <location>
        <begin position="276"/>
        <end position="296"/>
    </location>
</feature>
<dbReference type="AlphaFoldDB" id="A0A9N9L9M8"/>
<evidence type="ECO:0000256" key="2">
    <source>
        <dbReference type="ARBA" id="ARBA00022692"/>
    </source>
</evidence>
<proteinExistence type="predicted"/>
<dbReference type="PROSITE" id="PS50850">
    <property type="entry name" value="MFS"/>
    <property type="match status" value="1"/>
</dbReference>
<feature type="transmembrane region" description="Helical" evidence="5">
    <location>
        <begin position="129"/>
        <end position="151"/>
    </location>
</feature>
<feature type="domain" description="Major facilitator superfamily (MFS) profile" evidence="6">
    <location>
        <begin position="1"/>
        <end position="469"/>
    </location>
</feature>
<comment type="subcellular location">
    <subcellularLocation>
        <location evidence="1">Membrane</location>
        <topology evidence="1">Multi-pass membrane protein</topology>
    </subcellularLocation>
</comment>
<dbReference type="InterPro" id="IPR020846">
    <property type="entry name" value="MFS_dom"/>
</dbReference>
<comment type="caution">
    <text evidence="7">The sequence shown here is derived from an EMBL/GenBank/DDBJ whole genome shotgun (WGS) entry which is preliminary data.</text>
</comment>
<evidence type="ECO:0000256" key="4">
    <source>
        <dbReference type="ARBA" id="ARBA00023136"/>
    </source>
</evidence>
<dbReference type="PANTHER" id="PTHR23501:SF156">
    <property type="entry name" value="TRANSPORTER, PUTATIVE-RELATED"/>
    <property type="match status" value="1"/>
</dbReference>
<feature type="transmembrane region" description="Helical" evidence="5">
    <location>
        <begin position="230"/>
        <end position="256"/>
    </location>
</feature>
<evidence type="ECO:0000313" key="8">
    <source>
        <dbReference type="Proteomes" id="UP000696280"/>
    </source>
</evidence>
<dbReference type="PANTHER" id="PTHR23501">
    <property type="entry name" value="MAJOR FACILITATOR SUPERFAMILY"/>
    <property type="match status" value="1"/>
</dbReference>